<sequence length="484" mass="55651">MNDLTPLNLYLFFLYLFVPTHSIFIGTRKSSFQNSLFNTFFKFQFSHMSVIRCPAKLTHNIPAHQYCKNHAKPEEHMFIRAQAVQNCLEENWKRTIDDTEINDKNFAQVSAMDIPQPQKEKKLQEMSQSINQHTRFLRTKAKPCMFIKHAMIGKGGFASVFLVTDKRDGQFYAMKVMAKTQILENGLVPNIANEKEILSTLNSQYIVKMYASFQDPFNVYFLLEYLPGGDLRHLMDSVIFTERHIQFIIGELILALEEIHNQDVLHLDVKPGNILINSDGHLKLTDFGISVKIGQKPSTKGIINDMILKSRNKNAKRIATLDYMPPELGCNGELSPKTDLWSVGVIMFELLYGQLPFSKDVITDVILQGRNFEKFLVFPSSHIVSRNAILLITSLLRPVHLRPDIQEIKKDKFFNRFNFEEPSLNIPPLIPSIKRPLDLSHFAVKDMYNFDDVPQIENSEWANLAFLGLTYHKRPDALTDPGDL</sequence>
<keyword evidence="11" id="KW-1133">Transmembrane helix</keyword>
<gene>
    <name evidence="13" type="ORF">TRFO_20744</name>
</gene>
<evidence type="ECO:0000313" key="13">
    <source>
        <dbReference type="EMBL" id="OHT10106.1"/>
    </source>
</evidence>
<evidence type="ECO:0000313" key="14">
    <source>
        <dbReference type="Proteomes" id="UP000179807"/>
    </source>
</evidence>
<dbReference type="GO" id="GO:0004674">
    <property type="term" value="F:protein serine/threonine kinase activity"/>
    <property type="evidence" value="ECO:0007669"/>
    <property type="project" value="UniProtKB-KW"/>
</dbReference>
<dbReference type="EMBL" id="MLAK01000621">
    <property type="protein sequence ID" value="OHT10106.1"/>
    <property type="molecule type" value="Genomic_DNA"/>
</dbReference>
<keyword evidence="4 9" id="KW-0547">Nucleotide-binding</keyword>
<feature type="binding site" evidence="9">
    <location>
        <position position="175"/>
    </location>
    <ligand>
        <name>ATP</name>
        <dbReference type="ChEBI" id="CHEBI:30616"/>
    </ligand>
</feature>
<organism evidence="13 14">
    <name type="scientific">Tritrichomonas foetus</name>
    <dbReference type="NCBI Taxonomy" id="1144522"/>
    <lineage>
        <taxon>Eukaryota</taxon>
        <taxon>Metamonada</taxon>
        <taxon>Parabasalia</taxon>
        <taxon>Tritrichomonadida</taxon>
        <taxon>Tritrichomonadidae</taxon>
        <taxon>Tritrichomonas</taxon>
    </lineage>
</organism>
<keyword evidence="3" id="KW-0808">Transferase</keyword>
<dbReference type="SMART" id="SM00220">
    <property type="entry name" value="S_TKc"/>
    <property type="match status" value="1"/>
</dbReference>
<evidence type="ECO:0000256" key="8">
    <source>
        <dbReference type="ARBA" id="ARBA00048679"/>
    </source>
</evidence>
<dbReference type="InterPro" id="IPR017441">
    <property type="entry name" value="Protein_kinase_ATP_BS"/>
</dbReference>
<dbReference type="AlphaFoldDB" id="A0A1J4KGD4"/>
<dbReference type="GO" id="GO:0035556">
    <property type="term" value="P:intracellular signal transduction"/>
    <property type="evidence" value="ECO:0007669"/>
    <property type="project" value="TreeGrafter"/>
</dbReference>
<evidence type="ECO:0000256" key="6">
    <source>
        <dbReference type="ARBA" id="ARBA00022840"/>
    </source>
</evidence>
<feature type="domain" description="Protein kinase" evidence="12">
    <location>
        <begin position="146"/>
        <end position="414"/>
    </location>
</feature>
<dbReference type="InterPro" id="IPR000719">
    <property type="entry name" value="Prot_kinase_dom"/>
</dbReference>
<comment type="caution">
    <text evidence="13">The sequence shown here is derived from an EMBL/GenBank/DDBJ whole genome shotgun (WGS) entry which is preliminary data.</text>
</comment>
<evidence type="ECO:0000256" key="10">
    <source>
        <dbReference type="RuleBase" id="RU000304"/>
    </source>
</evidence>
<dbReference type="Pfam" id="PF00069">
    <property type="entry name" value="Pkinase"/>
    <property type="match status" value="1"/>
</dbReference>
<dbReference type="OrthoDB" id="4062651at2759"/>
<keyword evidence="11" id="KW-0472">Membrane</keyword>
<feature type="transmembrane region" description="Helical" evidence="11">
    <location>
        <begin position="7"/>
        <end position="26"/>
    </location>
</feature>
<dbReference type="Proteomes" id="UP000179807">
    <property type="component" value="Unassembled WGS sequence"/>
</dbReference>
<comment type="catalytic activity">
    <reaction evidence="7">
        <text>L-threonyl-[protein] + ATP = O-phospho-L-threonyl-[protein] + ADP + H(+)</text>
        <dbReference type="Rhea" id="RHEA:46608"/>
        <dbReference type="Rhea" id="RHEA-COMP:11060"/>
        <dbReference type="Rhea" id="RHEA-COMP:11605"/>
        <dbReference type="ChEBI" id="CHEBI:15378"/>
        <dbReference type="ChEBI" id="CHEBI:30013"/>
        <dbReference type="ChEBI" id="CHEBI:30616"/>
        <dbReference type="ChEBI" id="CHEBI:61977"/>
        <dbReference type="ChEBI" id="CHEBI:456216"/>
        <dbReference type="EC" id="2.7.11.1"/>
    </reaction>
</comment>
<dbReference type="PROSITE" id="PS00107">
    <property type="entry name" value="PROTEIN_KINASE_ATP"/>
    <property type="match status" value="1"/>
</dbReference>
<dbReference type="PROSITE" id="PS00108">
    <property type="entry name" value="PROTEIN_KINASE_ST"/>
    <property type="match status" value="1"/>
</dbReference>
<dbReference type="InterPro" id="IPR050236">
    <property type="entry name" value="Ser_Thr_kinase_AGC"/>
</dbReference>
<evidence type="ECO:0000256" key="7">
    <source>
        <dbReference type="ARBA" id="ARBA00047899"/>
    </source>
</evidence>
<protein>
    <recommendedName>
        <fullName evidence="1">non-specific serine/threonine protein kinase</fullName>
        <ecNumber evidence="1">2.7.11.1</ecNumber>
    </recommendedName>
</protein>
<dbReference type="GO" id="GO:0005524">
    <property type="term" value="F:ATP binding"/>
    <property type="evidence" value="ECO:0007669"/>
    <property type="project" value="UniProtKB-UniRule"/>
</dbReference>
<dbReference type="InterPro" id="IPR008271">
    <property type="entry name" value="Ser/Thr_kinase_AS"/>
</dbReference>
<dbReference type="PANTHER" id="PTHR24356:SF418">
    <property type="entry name" value="SERINE_THREONINE-PROTEIN KINASE WARTS"/>
    <property type="match status" value="1"/>
</dbReference>
<proteinExistence type="inferred from homology"/>
<keyword evidence="5 13" id="KW-0418">Kinase</keyword>
<dbReference type="Gene3D" id="3.30.200.20">
    <property type="entry name" value="Phosphorylase Kinase, domain 1"/>
    <property type="match status" value="1"/>
</dbReference>
<evidence type="ECO:0000256" key="5">
    <source>
        <dbReference type="ARBA" id="ARBA00022777"/>
    </source>
</evidence>
<name>A0A1J4KGD4_9EUKA</name>
<evidence type="ECO:0000256" key="9">
    <source>
        <dbReference type="PROSITE-ProRule" id="PRU10141"/>
    </source>
</evidence>
<evidence type="ECO:0000256" key="1">
    <source>
        <dbReference type="ARBA" id="ARBA00012513"/>
    </source>
</evidence>
<dbReference type="VEuPathDB" id="TrichDB:TRFO_20744"/>
<keyword evidence="14" id="KW-1185">Reference proteome</keyword>
<evidence type="ECO:0000256" key="4">
    <source>
        <dbReference type="ARBA" id="ARBA00022741"/>
    </source>
</evidence>
<keyword evidence="2 10" id="KW-0723">Serine/threonine-protein kinase</keyword>
<comment type="catalytic activity">
    <reaction evidence="8">
        <text>L-seryl-[protein] + ATP = O-phospho-L-seryl-[protein] + ADP + H(+)</text>
        <dbReference type="Rhea" id="RHEA:17989"/>
        <dbReference type="Rhea" id="RHEA-COMP:9863"/>
        <dbReference type="Rhea" id="RHEA-COMP:11604"/>
        <dbReference type="ChEBI" id="CHEBI:15378"/>
        <dbReference type="ChEBI" id="CHEBI:29999"/>
        <dbReference type="ChEBI" id="CHEBI:30616"/>
        <dbReference type="ChEBI" id="CHEBI:83421"/>
        <dbReference type="ChEBI" id="CHEBI:456216"/>
        <dbReference type="EC" id="2.7.11.1"/>
    </reaction>
</comment>
<dbReference type="FunFam" id="3.30.200.20:FF:000042">
    <property type="entry name" value="Aurora kinase A"/>
    <property type="match status" value="1"/>
</dbReference>
<evidence type="ECO:0000259" key="12">
    <source>
        <dbReference type="PROSITE" id="PS50011"/>
    </source>
</evidence>
<evidence type="ECO:0000256" key="2">
    <source>
        <dbReference type="ARBA" id="ARBA00022527"/>
    </source>
</evidence>
<keyword evidence="11" id="KW-0812">Transmembrane</keyword>
<dbReference type="GeneID" id="94836269"/>
<evidence type="ECO:0000256" key="11">
    <source>
        <dbReference type="SAM" id="Phobius"/>
    </source>
</evidence>
<dbReference type="SUPFAM" id="SSF56112">
    <property type="entry name" value="Protein kinase-like (PK-like)"/>
    <property type="match status" value="1"/>
</dbReference>
<keyword evidence="6 9" id="KW-0067">ATP-binding</keyword>
<dbReference type="PROSITE" id="PS50011">
    <property type="entry name" value="PROTEIN_KINASE_DOM"/>
    <property type="match status" value="1"/>
</dbReference>
<dbReference type="PANTHER" id="PTHR24356">
    <property type="entry name" value="SERINE/THREONINE-PROTEIN KINASE"/>
    <property type="match status" value="1"/>
</dbReference>
<evidence type="ECO:0000256" key="3">
    <source>
        <dbReference type="ARBA" id="ARBA00022679"/>
    </source>
</evidence>
<comment type="similarity">
    <text evidence="10">Belongs to the protein kinase superfamily.</text>
</comment>
<dbReference type="RefSeq" id="XP_068363242.1">
    <property type="nucleotide sequence ID" value="XM_068501565.1"/>
</dbReference>
<dbReference type="EC" id="2.7.11.1" evidence="1"/>
<reference evidence="13" key="1">
    <citation type="submission" date="2016-10" db="EMBL/GenBank/DDBJ databases">
        <authorList>
            <person name="Benchimol M."/>
            <person name="Almeida L.G."/>
            <person name="Vasconcelos A.T."/>
            <person name="Perreira-Neves A."/>
            <person name="Rosa I.A."/>
            <person name="Tasca T."/>
            <person name="Bogo M.R."/>
            <person name="de Souza W."/>
        </authorList>
    </citation>
    <scope>NUCLEOTIDE SEQUENCE [LARGE SCALE GENOMIC DNA]</scope>
    <source>
        <strain evidence="13">K</strain>
    </source>
</reference>
<dbReference type="InterPro" id="IPR011009">
    <property type="entry name" value="Kinase-like_dom_sf"/>
</dbReference>
<accession>A0A1J4KGD4</accession>
<dbReference type="Gene3D" id="1.10.510.10">
    <property type="entry name" value="Transferase(Phosphotransferase) domain 1"/>
    <property type="match status" value="1"/>
</dbReference>